<protein>
    <submittedName>
        <fullName evidence="3">YceI family protein</fullName>
    </submittedName>
</protein>
<evidence type="ECO:0000256" key="1">
    <source>
        <dbReference type="SAM" id="SignalP"/>
    </source>
</evidence>
<reference evidence="3" key="2">
    <citation type="submission" date="2021-09" db="EMBL/GenBank/DDBJ databases">
        <authorList>
            <person name="Gilroy R."/>
        </authorList>
    </citation>
    <scope>NUCLEOTIDE SEQUENCE</scope>
    <source>
        <strain evidence="3">CHK135-1449</strain>
    </source>
</reference>
<dbReference type="PANTHER" id="PTHR34406">
    <property type="entry name" value="PROTEIN YCEI"/>
    <property type="match status" value="1"/>
</dbReference>
<organism evidence="3 4">
    <name type="scientific">Acinetobacter lwoffii</name>
    <dbReference type="NCBI Taxonomy" id="28090"/>
    <lineage>
        <taxon>Bacteria</taxon>
        <taxon>Pseudomonadati</taxon>
        <taxon>Pseudomonadota</taxon>
        <taxon>Gammaproteobacteria</taxon>
        <taxon>Moraxellales</taxon>
        <taxon>Moraxellaceae</taxon>
        <taxon>Acinetobacter</taxon>
    </lineage>
</organism>
<evidence type="ECO:0000313" key="4">
    <source>
        <dbReference type="Proteomes" id="UP000787156"/>
    </source>
</evidence>
<feature type="chain" id="PRO_5039458968" evidence="1">
    <location>
        <begin position="24"/>
        <end position="188"/>
    </location>
</feature>
<feature type="signal peptide" evidence="1">
    <location>
        <begin position="1"/>
        <end position="23"/>
    </location>
</feature>
<feature type="domain" description="Lipid/polyisoprenoid-binding YceI-like" evidence="2">
    <location>
        <begin position="27"/>
        <end position="186"/>
    </location>
</feature>
<dbReference type="SMART" id="SM00867">
    <property type="entry name" value="YceI"/>
    <property type="match status" value="1"/>
</dbReference>
<dbReference type="InterPro" id="IPR036761">
    <property type="entry name" value="TTHA0802/YceI-like_sf"/>
</dbReference>
<name>A0A9D2UUN9_ACILW</name>
<dbReference type="EMBL" id="DYWX01000140">
    <property type="protein sequence ID" value="HJF29039.1"/>
    <property type="molecule type" value="Genomic_DNA"/>
</dbReference>
<sequence length="188" mass="20697">MNVRIAKSVLVAGMLSLNFATHATPQQWELTPETQVGFEIKSMGLSIVKGKFEQIQSSMSFDPAAPLHASAQFVLDIKSLSLNKPSLSNLILGEDFFDVEKYQTATFTSREFIILGPHHYSITGDLSLRGVTRRVVLDTILKPSISQPQRLDVDATTVITRSDFGMKKAFGGVGEKVNIVVSGQWQLK</sequence>
<dbReference type="SUPFAM" id="SSF101874">
    <property type="entry name" value="YceI-like"/>
    <property type="match status" value="1"/>
</dbReference>
<evidence type="ECO:0000259" key="2">
    <source>
        <dbReference type="SMART" id="SM00867"/>
    </source>
</evidence>
<accession>A0A9D2UUN9</accession>
<keyword evidence="1" id="KW-0732">Signal</keyword>
<dbReference type="Pfam" id="PF04264">
    <property type="entry name" value="YceI"/>
    <property type="match status" value="1"/>
</dbReference>
<proteinExistence type="predicted"/>
<dbReference type="Proteomes" id="UP000787156">
    <property type="component" value="Unassembled WGS sequence"/>
</dbReference>
<dbReference type="PANTHER" id="PTHR34406:SF1">
    <property type="entry name" value="PROTEIN YCEI"/>
    <property type="match status" value="1"/>
</dbReference>
<dbReference type="Gene3D" id="2.40.128.110">
    <property type="entry name" value="Lipid/polyisoprenoid-binding, YceI-like"/>
    <property type="match status" value="1"/>
</dbReference>
<dbReference type="InterPro" id="IPR007372">
    <property type="entry name" value="Lipid/polyisoprenoid-bd_YceI"/>
</dbReference>
<evidence type="ECO:0000313" key="3">
    <source>
        <dbReference type="EMBL" id="HJF29039.1"/>
    </source>
</evidence>
<dbReference type="AlphaFoldDB" id="A0A9D2UUN9"/>
<reference evidence="3" key="1">
    <citation type="journal article" date="2021" name="PeerJ">
        <title>Extensive microbial diversity within the chicken gut microbiome revealed by metagenomics and culture.</title>
        <authorList>
            <person name="Gilroy R."/>
            <person name="Ravi A."/>
            <person name="Getino M."/>
            <person name="Pursley I."/>
            <person name="Horton D.L."/>
            <person name="Alikhan N.F."/>
            <person name="Baker D."/>
            <person name="Gharbi K."/>
            <person name="Hall N."/>
            <person name="Watson M."/>
            <person name="Adriaenssens E.M."/>
            <person name="Foster-Nyarko E."/>
            <person name="Jarju S."/>
            <person name="Secka A."/>
            <person name="Antonio M."/>
            <person name="Oren A."/>
            <person name="Chaudhuri R.R."/>
            <person name="La Ragione R."/>
            <person name="Hildebrand F."/>
            <person name="Pallen M.J."/>
        </authorList>
    </citation>
    <scope>NUCLEOTIDE SEQUENCE</scope>
    <source>
        <strain evidence="3">CHK135-1449</strain>
    </source>
</reference>
<comment type="caution">
    <text evidence="3">The sequence shown here is derived from an EMBL/GenBank/DDBJ whole genome shotgun (WGS) entry which is preliminary data.</text>
</comment>
<gene>
    <name evidence="3" type="ORF">K8V79_12560</name>
</gene>